<feature type="domain" description="R13L1/DRL21-like LRR repeat region" evidence="9">
    <location>
        <begin position="695"/>
        <end position="821"/>
    </location>
</feature>
<dbReference type="PANTHER" id="PTHR36766:SF40">
    <property type="entry name" value="DISEASE RESISTANCE PROTEIN RGA3"/>
    <property type="match status" value="1"/>
</dbReference>
<feature type="domain" description="NB-ARC" evidence="6">
    <location>
        <begin position="176"/>
        <end position="347"/>
    </location>
</feature>
<dbReference type="Gene3D" id="3.80.10.10">
    <property type="entry name" value="Ribonuclease Inhibitor"/>
    <property type="match status" value="2"/>
</dbReference>
<evidence type="ECO:0000313" key="10">
    <source>
        <dbReference type="EMBL" id="PON49717.1"/>
    </source>
</evidence>
<evidence type="ECO:0000256" key="3">
    <source>
        <dbReference type="ARBA" id="ARBA00022741"/>
    </source>
</evidence>
<keyword evidence="4" id="KW-0611">Plant defense</keyword>
<dbReference type="GO" id="GO:0051707">
    <property type="term" value="P:response to other organism"/>
    <property type="evidence" value="ECO:0007669"/>
    <property type="project" value="UniProtKB-ARBA"/>
</dbReference>
<keyword evidence="1" id="KW-0433">Leucine-rich repeat</keyword>
<dbReference type="SUPFAM" id="SSF52058">
    <property type="entry name" value="L domain-like"/>
    <property type="match status" value="2"/>
</dbReference>
<dbReference type="InterPro" id="IPR042197">
    <property type="entry name" value="Apaf_helical"/>
</dbReference>
<feature type="domain" description="Disease resistance N-terminal" evidence="7">
    <location>
        <begin position="10"/>
        <end position="101"/>
    </location>
</feature>
<evidence type="ECO:0000259" key="7">
    <source>
        <dbReference type="Pfam" id="PF18052"/>
    </source>
</evidence>
<evidence type="ECO:0000313" key="11">
    <source>
        <dbReference type="Proteomes" id="UP000237000"/>
    </source>
</evidence>
<dbReference type="PROSITE" id="PS51450">
    <property type="entry name" value="LRR"/>
    <property type="match status" value="1"/>
</dbReference>
<dbReference type="Gene3D" id="1.10.8.430">
    <property type="entry name" value="Helical domain of apoptotic protease-activating factors"/>
    <property type="match status" value="1"/>
</dbReference>
<keyword evidence="5" id="KW-0067">ATP-binding</keyword>
<dbReference type="FunFam" id="1.10.10.10:FF:000322">
    <property type="entry name" value="Probable disease resistance protein At1g63360"/>
    <property type="match status" value="1"/>
</dbReference>
<comment type="caution">
    <text evidence="10">The sequence shown here is derived from an EMBL/GenBank/DDBJ whole genome shotgun (WGS) entry which is preliminary data.</text>
</comment>
<dbReference type="Pfam" id="PF13855">
    <property type="entry name" value="LRR_8"/>
    <property type="match status" value="1"/>
</dbReference>
<dbReference type="InterPro" id="IPR002182">
    <property type="entry name" value="NB-ARC"/>
</dbReference>
<dbReference type="Gene3D" id="3.40.50.300">
    <property type="entry name" value="P-loop containing nucleotide triphosphate hydrolases"/>
    <property type="match status" value="1"/>
</dbReference>
<dbReference type="EMBL" id="JXTC01000496">
    <property type="protein sequence ID" value="PON49717.1"/>
    <property type="molecule type" value="Genomic_DNA"/>
</dbReference>
<proteinExistence type="predicted"/>
<name>A0A2P5BLP6_TREOI</name>
<dbReference type="Gene3D" id="1.20.5.4130">
    <property type="match status" value="1"/>
</dbReference>
<dbReference type="Pfam" id="PF18052">
    <property type="entry name" value="Rx_N"/>
    <property type="match status" value="1"/>
</dbReference>
<dbReference type="PRINTS" id="PR00364">
    <property type="entry name" value="DISEASERSIST"/>
</dbReference>
<evidence type="ECO:0000256" key="2">
    <source>
        <dbReference type="ARBA" id="ARBA00022737"/>
    </source>
</evidence>
<dbReference type="InParanoid" id="A0A2P5BLP6"/>
<protein>
    <submittedName>
        <fullName evidence="10">NB-ARC domain containing protein</fullName>
    </submittedName>
</protein>
<dbReference type="Pfam" id="PF25019">
    <property type="entry name" value="LRR_R13L1-DRL21"/>
    <property type="match status" value="1"/>
</dbReference>
<dbReference type="GO" id="GO:0006952">
    <property type="term" value="P:defense response"/>
    <property type="evidence" value="ECO:0007669"/>
    <property type="project" value="UniProtKB-KW"/>
</dbReference>
<dbReference type="Pfam" id="PF00931">
    <property type="entry name" value="NB-ARC"/>
    <property type="match status" value="1"/>
</dbReference>
<dbReference type="FunFam" id="3.40.50.300:FF:001091">
    <property type="entry name" value="Probable disease resistance protein At1g61300"/>
    <property type="match status" value="1"/>
</dbReference>
<dbReference type="Pfam" id="PF23559">
    <property type="entry name" value="WHD_DRP"/>
    <property type="match status" value="1"/>
</dbReference>
<evidence type="ECO:0000259" key="9">
    <source>
        <dbReference type="Pfam" id="PF25019"/>
    </source>
</evidence>
<reference evidence="11" key="1">
    <citation type="submission" date="2016-06" db="EMBL/GenBank/DDBJ databases">
        <title>Parallel loss of symbiosis genes in relatives of nitrogen-fixing non-legume Parasponia.</title>
        <authorList>
            <person name="Van Velzen R."/>
            <person name="Holmer R."/>
            <person name="Bu F."/>
            <person name="Rutten L."/>
            <person name="Van Zeijl A."/>
            <person name="Liu W."/>
            <person name="Santuari L."/>
            <person name="Cao Q."/>
            <person name="Sharma T."/>
            <person name="Shen D."/>
            <person name="Roswanjaya Y."/>
            <person name="Wardhani T."/>
            <person name="Kalhor M.S."/>
            <person name="Jansen J."/>
            <person name="Van den Hoogen J."/>
            <person name="Gungor B."/>
            <person name="Hartog M."/>
            <person name="Hontelez J."/>
            <person name="Verver J."/>
            <person name="Yang W.-C."/>
            <person name="Schijlen E."/>
            <person name="Repin R."/>
            <person name="Schilthuizen M."/>
            <person name="Schranz E."/>
            <person name="Heidstra R."/>
            <person name="Miyata K."/>
            <person name="Fedorova E."/>
            <person name="Kohlen W."/>
            <person name="Bisseling T."/>
            <person name="Smit S."/>
            <person name="Geurts R."/>
        </authorList>
    </citation>
    <scope>NUCLEOTIDE SEQUENCE [LARGE SCALE GENOMIC DNA]</scope>
    <source>
        <strain evidence="11">cv. RG33-2</strain>
    </source>
</reference>
<keyword evidence="2" id="KW-0677">Repeat</keyword>
<dbReference type="InterPro" id="IPR001611">
    <property type="entry name" value="Leu-rich_rpt"/>
</dbReference>
<dbReference type="InterPro" id="IPR056789">
    <property type="entry name" value="LRR_R13L1-DRL21"/>
</dbReference>
<dbReference type="FunCoup" id="A0A2P5BLP6">
    <property type="interactions" value="371"/>
</dbReference>
<dbReference type="PANTHER" id="PTHR36766">
    <property type="entry name" value="PLANT BROAD-SPECTRUM MILDEW RESISTANCE PROTEIN RPW8"/>
    <property type="match status" value="1"/>
</dbReference>
<keyword evidence="11" id="KW-1185">Reference proteome</keyword>
<evidence type="ECO:0000256" key="5">
    <source>
        <dbReference type="ARBA" id="ARBA00022840"/>
    </source>
</evidence>
<dbReference type="InterPro" id="IPR041118">
    <property type="entry name" value="Rx_N"/>
</dbReference>
<dbReference type="InterPro" id="IPR036388">
    <property type="entry name" value="WH-like_DNA-bd_sf"/>
</dbReference>
<dbReference type="InterPro" id="IPR027417">
    <property type="entry name" value="P-loop_NTPase"/>
</dbReference>
<dbReference type="Gene3D" id="1.10.10.10">
    <property type="entry name" value="Winged helix-like DNA-binding domain superfamily/Winged helix DNA-binding domain"/>
    <property type="match status" value="1"/>
</dbReference>
<evidence type="ECO:0000256" key="4">
    <source>
        <dbReference type="ARBA" id="ARBA00022821"/>
    </source>
</evidence>
<gene>
    <name evidence="10" type="ORF">TorRG33x02_316510</name>
</gene>
<organism evidence="10 11">
    <name type="scientific">Trema orientale</name>
    <name type="common">Charcoal tree</name>
    <name type="synonym">Celtis orientalis</name>
    <dbReference type="NCBI Taxonomy" id="63057"/>
    <lineage>
        <taxon>Eukaryota</taxon>
        <taxon>Viridiplantae</taxon>
        <taxon>Streptophyta</taxon>
        <taxon>Embryophyta</taxon>
        <taxon>Tracheophyta</taxon>
        <taxon>Spermatophyta</taxon>
        <taxon>Magnoliopsida</taxon>
        <taxon>eudicotyledons</taxon>
        <taxon>Gunneridae</taxon>
        <taxon>Pentapetalae</taxon>
        <taxon>rosids</taxon>
        <taxon>fabids</taxon>
        <taxon>Rosales</taxon>
        <taxon>Cannabaceae</taxon>
        <taxon>Trema</taxon>
    </lineage>
</organism>
<dbReference type="AlphaFoldDB" id="A0A2P5BLP6"/>
<keyword evidence="3" id="KW-0547">Nucleotide-binding</keyword>
<evidence type="ECO:0000259" key="6">
    <source>
        <dbReference type="Pfam" id="PF00931"/>
    </source>
</evidence>
<dbReference type="SUPFAM" id="SSF52540">
    <property type="entry name" value="P-loop containing nucleoside triphosphate hydrolases"/>
    <property type="match status" value="1"/>
</dbReference>
<dbReference type="InterPro" id="IPR058922">
    <property type="entry name" value="WHD_DRP"/>
</dbReference>
<evidence type="ECO:0000259" key="8">
    <source>
        <dbReference type="Pfam" id="PF23559"/>
    </source>
</evidence>
<dbReference type="OrthoDB" id="1179148at2759"/>
<dbReference type="Proteomes" id="UP000237000">
    <property type="component" value="Unassembled WGS sequence"/>
</dbReference>
<evidence type="ECO:0000256" key="1">
    <source>
        <dbReference type="ARBA" id="ARBA00022614"/>
    </source>
</evidence>
<dbReference type="GO" id="GO:0005524">
    <property type="term" value="F:ATP binding"/>
    <property type="evidence" value="ECO:0007669"/>
    <property type="project" value="UniProtKB-KW"/>
</dbReference>
<dbReference type="GO" id="GO:0043531">
    <property type="term" value="F:ADP binding"/>
    <property type="evidence" value="ECO:0007669"/>
    <property type="project" value="InterPro"/>
</dbReference>
<feature type="domain" description="Disease resistance protein winged helix" evidence="8">
    <location>
        <begin position="433"/>
        <end position="504"/>
    </location>
</feature>
<accession>A0A2P5BLP6</accession>
<sequence length="1063" mass="120612">MAELVAGALLSASLQVLFERLASEEIPKLFQGKKAILDLLYELNTMLLSANVLLNDAEERQLGNEQVRKWLFKLQDVIYEADDLLDRIDHEALRSKLEGESSRGTSKVLMKFIPTLMFTAFDNSVKQDATEILRKLKILVDQKDVLGLRESSQNKPYQRPPAPLVEESSVYGRDTDKEVIVDLLLSNDFSGNKISVIPIVGMGGIGKTTLAQLVYDDDKIRKHFELKAWVTVSDEFDIYKITKTIFEGVSSKKSDTENLFELQRKLKEAVRGKKFLFVLDDVWNENYHLWDALKSSFESGANGSKIIVTTRNENVASIMTTGQNRHLTNLSQEDGWQLFVRHAFGSNVDLNAYQDLQEVGRAIVNKCKGLPLAIKSLGGLLRFERNPKRWENILNSDAWDELYEKEGNILPALWLSYRHLPSDLKRCFAYCSIFPKDYEFEKEKLILLWMAEGLLKSDRRSKWMEELGDEYFNELLSRSLFQQYPGRRGHGSVIRMHDLVHDLAIFVSGEVFFRLDLSNAVHGISDDTRHLSFRKGTCDLNKLKVLCKAKCLRTFLALPLYELYERDYSKYPVPYDLLLSTGSCLRVLSLSQSSIQELPDSISHLKHLRYLDLSHTEIRELPDSICTLYNLQTLLLSRCGNLSRLPKNMGSIINLRHLDIEGVPLKEMPPQITNMKYLRTLSKVVLGYGQSGFKIKMLNEFEHLHGKLGILGLENIVDAAEASEGNLTNRNSLSRIHFRWNADAGVAESSQKEKEVLDALRPHTNLAKLEIEFYRGTIFSDWLVDRSFSNLVRVCLIDCKNCWVLPPLGQLPSLKDLTIDGFDSVVSIGDEIHGNGTSFSSLEDLCIKHMLAWKEWSFSEAILEGGIFPRLTRLAFVDCPKLVVGLPGYLPSLERLGISECEQMEVLLFRDQQSVTASSSTLNSKLKSLFLGRCKTLFKNSMNWDLQRHSGLESLNIVGWDDESFPVEGLLLPTTLTKIYIQQCSKLERLDGKAFQQLTSLKSLVIHACESLRCLPEEGLPTSLENLTIGYCPNLPKERCEGVEDWPKVVRIPSLGSNGFIVG</sequence>
<dbReference type="InterPro" id="IPR032675">
    <property type="entry name" value="LRR_dom_sf"/>
</dbReference>